<dbReference type="EMBL" id="JAABOA010005137">
    <property type="protein sequence ID" value="KAF9577216.1"/>
    <property type="molecule type" value="Genomic_DNA"/>
</dbReference>
<protein>
    <submittedName>
        <fullName evidence="2">Uncharacterized protein</fullName>
    </submittedName>
</protein>
<feature type="region of interest" description="Disordered" evidence="1">
    <location>
        <begin position="119"/>
        <end position="143"/>
    </location>
</feature>
<organism evidence="2 3">
    <name type="scientific">Lunasporangiospora selenospora</name>
    <dbReference type="NCBI Taxonomy" id="979761"/>
    <lineage>
        <taxon>Eukaryota</taxon>
        <taxon>Fungi</taxon>
        <taxon>Fungi incertae sedis</taxon>
        <taxon>Mucoromycota</taxon>
        <taxon>Mortierellomycotina</taxon>
        <taxon>Mortierellomycetes</taxon>
        <taxon>Mortierellales</taxon>
        <taxon>Mortierellaceae</taxon>
        <taxon>Lunasporangiospora</taxon>
    </lineage>
</organism>
<evidence type="ECO:0000313" key="3">
    <source>
        <dbReference type="Proteomes" id="UP000780801"/>
    </source>
</evidence>
<evidence type="ECO:0000256" key="1">
    <source>
        <dbReference type="SAM" id="MobiDB-lite"/>
    </source>
</evidence>
<feature type="compositionally biased region" description="Basic and acidic residues" evidence="1">
    <location>
        <begin position="329"/>
        <end position="345"/>
    </location>
</feature>
<dbReference type="Proteomes" id="UP000780801">
    <property type="component" value="Unassembled WGS sequence"/>
</dbReference>
<keyword evidence="3" id="KW-1185">Reference proteome</keyword>
<evidence type="ECO:0000313" key="2">
    <source>
        <dbReference type="EMBL" id="KAF9577216.1"/>
    </source>
</evidence>
<feature type="compositionally biased region" description="Basic residues" evidence="1">
    <location>
        <begin position="319"/>
        <end position="328"/>
    </location>
</feature>
<dbReference type="AlphaFoldDB" id="A0A9P6FLE8"/>
<name>A0A9P6FLE8_9FUNG</name>
<sequence>IEVYNKVEAKCDACAHSLDLTLEMVQENQEDAERLIAAFMREMNGGEIPKEGAKKNARNFEVAKLVPTPAGADGVASVDAGESTSANRGGLKTVQEPSSRALQLFDEAYKILTGVLPPSAKKQSAPASMDDVEEEPRVRRSPQHHLVRQLEQNAFDEAVSHKHWLFALKRSIELEQILNATYLGDHPLKAIQSYYTCKIATLMANLLMEESSVVIRIDTDEEKEEEEDYDEEEEGEGDVGAGENSDDERDLEALRQAMGPKGLGTGPGSMLEQLKSGRKRSGSVDSVTAEKSDDETADTTVGAEEKALAQSNQALSKVVKTKNKKKKDRKGDSTKKKKKNQEPASKRMLHYLKTLVPRVDNPTLLQEYRACWGKDGKLPIRYRNQVYSFKQSLHYAEQPFVQESG</sequence>
<reference evidence="2" key="1">
    <citation type="journal article" date="2020" name="Fungal Divers.">
        <title>Resolving the Mortierellaceae phylogeny through synthesis of multi-gene phylogenetics and phylogenomics.</title>
        <authorList>
            <person name="Vandepol N."/>
            <person name="Liber J."/>
            <person name="Desiro A."/>
            <person name="Na H."/>
            <person name="Kennedy M."/>
            <person name="Barry K."/>
            <person name="Grigoriev I.V."/>
            <person name="Miller A.N."/>
            <person name="O'Donnell K."/>
            <person name="Stajich J.E."/>
            <person name="Bonito G."/>
        </authorList>
    </citation>
    <scope>NUCLEOTIDE SEQUENCE</scope>
    <source>
        <strain evidence="2">KOD1015</strain>
    </source>
</reference>
<feature type="region of interest" description="Disordered" evidence="1">
    <location>
        <begin position="73"/>
        <end position="93"/>
    </location>
</feature>
<feature type="compositionally biased region" description="Acidic residues" evidence="1">
    <location>
        <begin position="219"/>
        <end position="237"/>
    </location>
</feature>
<gene>
    <name evidence="2" type="ORF">BGW38_007723</name>
</gene>
<feature type="region of interest" description="Disordered" evidence="1">
    <location>
        <begin position="217"/>
        <end position="347"/>
    </location>
</feature>
<feature type="non-terminal residue" evidence="2">
    <location>
        <position position="1"/>
    </location>
</feature>
<accession>A0A9P6FLE8</accession>
<comment type="caution">
    <text evidence="2">The sequence shown here is derived from an EMBL/GenBank/DDBJ whole genome shotgun (WGS) entry which is preliminary data.</text>
</comment>
<proteinExistence type="predicted"/>